<dbReference type="InterPro" id="IPR053115">
    <property type="entry name" value="CDK_inhibitor"/>
</dbReference>
<evidence type="ECO:0000313" key="1">
    <source>
        <dbReference type="EMBL" id="KAJ0985129.1"/>
    </source>
</evidence>
<dbReference type="PANTHER" id="PTHR35162">
    <property type="entry name" value="OS08G0516600 PROTEIN"/>
    <property type="match status" value="1"/>
</dbReference>
<protein>
    <submittedName>
        <fullName evidence="1">Uncharacterized protein</fullName>
    </submittedName>
</protein>
<keyword evidence="2" id="KW-1185">Reference proteome</keyword>
<evidence type="ECO:0000313" key="2">
    <source>
        <dbReference type="Proteomes" id="UP001085076"/>
    </source>
</evidence>
<dbReference type="EMBL" id="JAGGNH010000001">
    <property type="protein sequence ID" value="KAJ0985129.1"/>
    <property type="molecule type" value="Genomic_DNA"/>
</dbReference>
<dbReference type="AlphaFoldDB" id="A0A9D5HQF6"/>
<accession>A0A9D5HQF6</accession>
<dbReference type="Proteomes" id="UP001085076">
    <property type="component" value="Miscellaneous, Linkage group lg01"/>
</dbReference>
<proteinExistence type="predicted"/>
<reference evidence="1" key="2">
    <citation type="journal article" date="2022" name="Hortic Res">
        <title>The genome of Dioscorea zingiberensis sheds light on the biosynthesis, origin and evolution of the medicinally important diosgenin saponins.</title>
        <authorList>
            <person name="Li Y."/>
            <person name="Tan C."/>
            <person name="Li Z."/>
            <person name="Guo J."/>
            <person name="Li S."/>
            <person name="Chen X."/>
            <person name="Wang C."/>
            <person name="Dai X."/>
            <person name="Yang H."/>
            <person name="Song W."/>
            <person name="Hou L."/>
            <person name="Xu J."/>
            <person name="Tong Z."/>
            <person name="Xu A."/>
            <person name="Yuan X."/>
            <person name="Wang W."/>
            <person name="Yang Q."/>
            <person name="Chen L."/>
            <person name="Sun Z."/>
            <person name="Wang K."/>
            <person name="Pan B."/>
            <person name="Chen J."/>
            <person name="Bao Y."/>
            <person name="Liu F."/>
            <person name="Qi X."/>
            <person name="Gang D.R."/>
            <person name="Wen J."/>
            <person name="Li J."/>
        </authorList>
    </citation>
    <scope>NUCLEOTIDE SEQUENCE</scope>
    <source>
        <strain evidence="1">Dzin_1.0</strain>
    </source>
</reference>
<reference evidence="1" key="1">
    <citation type="submission" date="2021-03" db="EMBL/GenBank/DDBJ databases">
        <authorList>
            <person name="Li Z."/>
            <person name="Yang C."/>
        </authorList>
    </citation>
    <scope>NUCLEOTIDE SEQUENCE</scope>
    <source>
        <strain evidence="1">Dzin_1.0</strain>
        <tissue evidence="1">Leaf</tissue>
    </source>
</reference>
<comment type="caution">
    <text evidence="1">The sequence shown here is derived from an EMBL/GenBank/DDBJ whole genome shotgun (WGS) entry which is preliminary data.</text>
</comment>
<dbReference type="PANTHER" id="PTHR35162:SF2">
    <property type="entry name" value="OS08G0516600 PROTEIN"/>
    <property type="match status" value="1"/>
</dbReference>
<gene>
    <name evidence="1" type="ORF">J5N97_003485</name>
</gene>
<organism evidence="1 2">
    <name type="scientific">Dioscorea zingiberensis</name>
    <dbReference type="NCBI Taxonomy" id="325984"/>
    <lineage>
        <taxon>Eukaryota</taxon>
        <taxon>Viridiplantae</taxon>
        <taxon>Streptophyta</taxon>
        <taxon>Embryophyta</taxon>
        <taxon>Tracheophyta</taxon>
        <taxon>Spermatophyta</taxon>
        <taxon>Magnoliopsida</taxon>
        <taxon>Liliopsida</taxon>
        <taxon>Dioscoreales</taxon>
        <taxon>Dioscoreaceae</taxon>
        <taxon>Dioscorea</taxon>
    </lineage>
</organism>
<name>A0A9D5HQF6_9LILI</name>
<sequence>MVSEAVVGELLLLAPIRTTVTTTEEKHVEVSPEECVTPKSEECALKPALVCPPAPRKPRPMKRKSRAASRGFFAVPHDLSSVFLALPEVKKKRIRVG</sequence>